<evidence type="ECO:0000256" key="8">
    <source>
        <dbReference type="ARBA" id="ARBA00023027"/>
    </source>
</evidence>
<dbReference type="PANTHER" id="PTHR13232:SF10">
    <property type="entry name" value="NAD(P)H-HYDRATE EPIMERASE"/>
    <property type="match status" value="1"/>
</dbReference>
<dbReference type="PANTHER" id="PTHR13232">
    <property type="entry name" value="NAD(P)H-HYDRATE EPIMERASE"/>
    <property type="match status" value="1"/>
</dbReference>
<dbReference type="GO" id="GO:0046872">
    <property type="term" value="F:metal ion binding"/>
    <property type="evidence" value="ECO:0007669"/>
    <property type="project" value="UniProtKB-KW"/>
</dbReference>
<dbReference type="SUPFAM" id="SSF64153">
    <property type="entry name" value="YjeF N-terminal domain-like"/>
    <property type="match status" value="1"/>
</dbReference>
<dbReference type="EMBL" id="HBUF01391845">
    <property type="protein sequence ID" value="CAG6734127.1"/>
    <property type="molecule type" value="Transcribed_RNA"/>
</dbReference>
<dbReference type="InterPro" id="IPR036652">
    <property type="entry name" value="YjeF_N_dom_sf"/>
</dbReference>
<comment type="catalytic activity">
    <reaction evidence="1">
        <text>(6R)-NADHX = (6S)-NADHX</text>
        <dbReference type="Rhea" id="RHEA:32215"/>
        <dbReference type="ChEBI" id="CHEBI:64074"/>
        <dbReference type="ChEBI" id="CHEBI:64075"/>
        <dbReference type="EC" id="5.1.99.6"/>
    </reaction>
</comment>
<evidence type="ECO:0000259" key="12">
    <source>
        <dbReference type="PROSITE" id="PS51385"/>
    </source>
</evidence>
<dbReference type="PROSITE" id="PS51385">
    <property type="entry name" value="YJEF_N"/>
    <property type="match status" value="1"/>
</dbReference>
<sequence>MNPTYHLTTTRTYLILNVLSLMHLSQCTTQHDQHTNRHHQQPRENTQHTNQPLECGEYDGKVSVKTHRNELEEDMENEHTNQPLECGEYDGKVSVKTHRNKLEENMENAISPGQTQLEKNHQHSAGANTGKVSADEKIHPRVDKKPPSLHKNGSQGIPKPSKKPKPSVSTKRKPYGKLAAGVYDTEEKTDKPSKSTRSLFSELNITLFNTLLSTKEKKKKHTNMFGYEDYSSMTMESIYYDATKDDFNIQDYETFNFSTKYGNVRDMYRENKWLRYINRGEARMIETELKDRFGYTIDQIAELSGLSVARAIERHYKKDNYSDVLVMCGSGNNGLYGMVTARHLKLMGYDPTIFLVNQYNSSRPDGHTLFTQLKKQVLAFNIPILSSLPSNVTVLTSVHKLIVDAIFGVGYDRTMYDKLPRANRYKYSVNLLRQINKLKTKPKTPIVSIDLPSGWDTNIGNYEGYHINPELLVSLIAPKLGVVEFFGKYHYIAGNFLPPILNEKYQVYVPEYNGSDCLVPVETLVMEDTTETAEMLHMK</sequence>
<feature type="compositionally biased region" description="Polar residues" evidence="10">
    <location>
        <begin position="117"/>
        <end position="131"/>
    </location>
</feature>
<evidence type="ECO:0000256" key="6">
    <source>
        <dbReference type="ARBA" id="ARBA00022857"/>
    </source>
</evidence>
<evidence type="ECO:0000256" key="9">
    <source>
        <dbReference type="ARBA" id="ARBA00023235"/>
    </source>
</evidence>
<evidence type="ECO:0000313" key="13">
    <source>
        <dbReference type="EMBL" id="CAG6734127.1"/>
    </source>
</evidence>
<keyword evidence="6" id="KW-0521">NADP</keyword>
<dbReference type="GO" id="GO:0005739">
    <property type="term" value="C:mitochondrion"/>
    <property type="evidence" value="ECO:0007669"/>
    <property type="project" value="TreeGrafter"/>
</dbReference>
<dbReference type="EC" id="5.1.99.6" evidence="3"/>
<dbReference type="GO" id="GO:0000166">
    <property type="term" value="F:nucleotide binding"/>
    <property type="evidence" value="ECO:0007669"/>
    <property type="project" value="UniProtKB-KW"/>
</dbReference>
<dbReference type="AlphaFoldDB" id="A0A8D9DYP1"/>
<keyword evidence="4" id="KW-0479">Metal-binding</keyword>
<evidence type="ECO:0000256" key="5">
    <source>
        <dbReference type="ARBA" id="ARBA00022741"/>
    </source>
</evidence>
<dbReference type="NCBIfam" id="TIGR00197">
    <property type="entry name" value="yjeF_nterm"/>
    <property type="match status" value="1"/>
</dbReference>
<accession>A0A8D9DYP1</accession>
<keyword evidence="9" id="KW-0413">Isomerase</keyword>
<feature type="domain" description="YjeF N-terminal" evidence="12">
    <location>
        <begin position="282"/>
        <end position="503"/>
    </location>
</feature>
<evidence type="ECO:0000256" key="2">
    <source>
        <dbReference type="ARBA" id="ARBA00000909"/>
    </source>
</evidence>
<evidence type="ECO:0000256" key="10">
    <source>
        <dbReference type="SAM" id="MobiDB-lite"/>
    </source>
</evidence>
<proteinExistence type="predicted"/>
<feature type="region of interest" description="Disordered" evidence="10">
    <location>
        <begin position="30"/>
        <end position="56"/>
    </location>
</feature>
<feature type="region of interest" description="Disordered" evidence="10">
    <location>
        <begin position="117"/>
        <end position="195"/>
    </location>
</feature>
<evidence type="ECO:0000256" key="4">
    <source>
        <dbReference type="ARBA" id="ARBA00022723"/>
    </source>
</evidence>
<evidence type="ECO:0000256" key="11">
    <source>
        <dbReference type="SAM" id="SignalP"/>
    </source>
</evidence>
<feature type="compositionally biased region" description="Basic and acidic residues" evidence="10">
    <location>
        <begin position="31"/>
        <end position="46"/>
    </location>
</feature>
<feature type="compositionally biased region" description="Basic and acidic residues" evidence="10">
    <location>
        <begin position="133"/>
        <end position="146"/>
    </location>
</feature>
<comment type="catalytic activity">
    <reaction evidence="2">
        <text>(6R)-NADPHX = (6S)-NADPHX</text>
        <dbReference type="Rhea" id="RHEA:32227"/>
        <dbReference type="ChEBI" id="CHEBI:64076"/>
        <dbReference type="ChEBI" id="CHEBI:64077"/>
        <dbReference type="EC" id="5.1.99.6"/>
    </reaction>
</comment>
<reference evidence="13" key="1">
    <citation type="submission" date="2021-05" db="EMBL/GenBank/DDBJ databases">
        <authorList>
            <person name="Alioto T."/>
            <person name="Alioto T."/>
            <person name="Gomez Garrido J."/>
        </authorList>
    </citation>
    <scope>NUCLEOTIDE SEQUENCE</scope>
</reference>
<name>A0A8D9DYP1_9HEMI</name>
<keyword evidence="5" id="KW-0547">Nucleotide-binding</keyword>
<evidence type="ECO:0000256" key="7">
    <source>
        <dbReference type="ARBA" id="ARBA00022958"/>
    </source>
</evidence>
<keyword evidence="7" id="KW-0630">Potassium</keyword>
<keyword evidence="8" id="KW-0520">NAD</keyword>
<dbReference type="Pfam" id="PF03853">
    <property type="entry name" value="YjeF_N"/>
    <property type="match status" value="1"/>
</dbReference>
<dbReference type="InterPro" id="IPR032976">
    <property type="entry name" value="YJEFN_prot_NAXE-like"/>
</dbReference>
<dbReference type="GO" id="GO:0052856">
    <property type="term" value="F:NAD(P)HX epimerase activity"/>
    <property type="evidence" value="ECO:0007669"/>
    <property type="project" value="UniProtKB-EC"/>
</dbReference>
<evidence type="ECO:0000256" key="1">
    <source>
        <dbReference type="ARBA" id="ARBA00000013"/>
    </source>
</evidence>
<feature type="chain" id="PRO_5034347126" description="NAD(P)H-hydrate epimerase" evidence="11">
    <location>
        <begin position="28"/>
        <end position="539"/>
    </location>
</feature>
<dbReference type="Gene3D" id="3.40.50.10260">
    <property type="entry name" value="YjeF N-terminal domain"/>
    <property type="match status" value="1"/>
</dbReference>
<keyword evidence="11" id="KW-0732">Signal</keyword>
<evidence type="ECO:0000256" key="3">
    <source>
        <dbReference type="ARBA" id="ARBA00012228"/>
    </source>
</evidence>
<dbReference type="InterPro" id="IPR004443">
    <property type="entry name" value="YjeF_N_dom"/>
</dbReference>
<protein>
    <recommendedName>
        <fullName evidence="3">NAD(P)H-hydrate epimerase</fullName>
        <ecNumber evidence="3">5.1.99.6</ecNumber>
    </recommendedName>
</protein>
<feature type="signal peptide" evidence="11">
    <location>
        <begin position="1"/>
        <end position="27"/>
    </location>
</feature>
<feature type="compositionally biased region" description="Basic residues" evidence="10">
    <location>
        <begin position="160"/>
        <end position="175"/>
    </location>
</feature>
<organism evidence="13">
    <name type="scientific">Cacopsylla melanoneura</name>
    <dbReference type="NCBI Taxonomy" id="428564"/>
    <lineage>
        <taxon>Eukaryota</taxon>
        <taxon>Metazoa</taxon>
        <taxon>Ecdysozoa</taxon>
        <taxon>Arthropoda</taxon>
        <taxon>Hexapoda</taxon>
        <taxon>Insecta</taxon>
        <taxon>Pterygota</taxon>
        <taxon>Neoptera</taxon>
        <taxon>Paraneoptera</taxon>
        <taxon>Hemiptera</taxon>
        <taxon>Sternorrhyncha</taxon>
        <taxon>Psylloidea</taxon>
        <taxon>Psyllidae</taxon>
        <taxon>Psyllinae</taxon>
        <taxon>Cacopsylla</taxon>
    </lineage>
</organism>